<evidence type="ECO:0000313" key="2">
    <source>
        <dbReference type="EMBL" id="CAK0908136.1"/>
    </source>
</evidence>
<gene>
    <name evidence="2" type="ORF">PCOR1329_LOCUS82895</name>
</gene>
<feature type="compositionally biased region" description="Low complexity" evidence="1">
    <location>
        <begin position="85"/>
        <end position="118"/>
    </location>
</feature>
<dbReference type="Proteomes" id="UP001189429">
    <property type="component" value="Unassembled WGS sequence"/>
</dbReference>
<keyword evidence="3" id="KW-1185">Reference proteome</keyword>
<sequence>AARGSLVAAHAAAGLNAGESREALRLLRAAEGLVRAAVAVLGVASEAARGAHVEGAGLATPTGGKLEAADAMDEGGNDGLEDDSPGGSAPSAAARPAPSTAALAAAPPAAAGAEVAQPSRPPGAESYEEEIAGLEPLAGPELLGATRTWGKRLGVAAAEVGFADFAERLVALPLPATERLELALFLAGARMLFSQFDLDAAGGALLAAGQGGPRPRLGVERWALAGNFGGSLVPPWRVIAFGFLA</sequence>
<dbReference type="EMBL" id="CAUYUJ010021960">
    <property type="protein sequence ID" value="CAK0908136.1"/>
    <property type="molecule type" value="Genomic_DNA"/>
</dbReference>
<protein>
    <submittedName>
        <fullName evidence="2">Uncharacterized protein</fullName>
    </submittedName>
</protein>
<accession>A0ABN9Y6C8</accession>
<feature type="compositionally biased region" description="Acidic residues" evidence="1">
    <location>
        <begin position="70"/>
        <end position="84"/>
    </location>
</feature>
<feature type="non-terminal residue" evidence="2">
    <location>
        <position position="1"/>
    </location>
</feature>
<reference evidence="2" key="1">
    <citation type="submission" date="2023-10" db="EMBL/GenBank/DDBJ databases">
        <authorList>
            <person name="Chen Y."/>
            <person name="Shah S."/>
            <person name="Dougan E. K."/>
            <person name="Thang M."/>
            <person name="Chan C."/>
        </authorList>
    </citation>
    <scope>NUCLEOTIDE SEQUENCE [LARGE SCALE GENOMIC DNA]</scope>
</reference>
<feature type="region of interest" description="Disordered" evidence="1">
    <location>
        <begin position="56"/>
        <end position="127"/>
    </location>
</feature>
<comment type="caution">
    <text evidence="2">The sequence shown here is derived from an EMBL/GenBank/DDBJ whole genome shotgun (WGS) entry which is preliminary data.</text>
</comment>
<evidence type="ECO:0000256" key="1">
    <source>
        <dbReference type="SAM" id="MobiDB-lite"/>
    </source>
</evidence>
<organism evidence="2 3">
    <name type="scientific">Prorocentrum cordatum</name>
    <dbReference type="NCBI Taxonomy" id="2364126"/>
    <lineage>
        <taxon>Eukaryota</taxon>
        <taxon>Sar</taxon>
        <taxon>Alveolata</taxon>
        <taxon>Dinophyceae</taxon>
        <taxon>Prorocentrales</taxon>
        <taxon>Prorocentraceae</taxon>
        <taxon>Prorocentrum</taxon>
    </lineage>
</organism>
<name>A0ABN9Y6C8_9DINO</name>
<feature type="non-terminal residue" evidence="2">
    <location>
        <position position="245"/>
    </location>
</feature>
<proteinExistence type="predicted"/>
<evidence type="ECO:0000313" key="3">
    <source>
        <dbReference type="Proteomes" id="UP001189429"/>
    </source>
</evidence>